<feature type="domain" description="HTH cro/C1-type" evidence="2">
    <location>
        <begin position="33"/>
        <end position="86"/>
    </location>
</feature>
<reference evidence="3 4" key="1">
    <citation type="submission" date="2015-07" db="EMBL/GenBank/DDBJ databases">
        <authorList>
            <person name="Ju K.-S."/>
            <person name="Doroghazi J.R."/>
            <person name="Metcalf W.W."/>
        </authorList>
    </citation>
    <scope>NUCLEOTIDE SEQUENCE [LARGE SCALE GENOMIC DNA]</scope>
    <source>
        <strain evidence="3 4">NRRL B-3589</strain>
    </source>
</reference>
<dbReference type="InterPro" id="IPR043917">
    <property type="entry name" value="DUF5753"/>
</dbReference>
<name>A0ABR5J1X5_9ACTN</name>
<organism evidence="3 4">
    <name type="scientific">Streptomyces varsoviensis</name>
    <dbReference type="NCBI Taxonomy" id="67373"/>
    <lineage>
        <taxon>Bacteria</taxon>
        <taxon>Bacillati</taxon>
        <taxon>Actinomycetota</taxon>
        <taxon>Actinomycetes</taxon>
        <taxon>Kitasatosporales</taxon>
        <taxon>Streptomycetaceae</taxon>
        <taxon>Streptomyces</taxon>
    </lineage>
</organism>
<dbReference type="Pfam" id="PF19054">
    <property type="entry name" value="DUF5753"/>
    <property type="match status" value="1"/>
</dbReference>
<sequence>MTDPPDETREDEARDWEREPDSSDSMRTFGAIVQALREHAGLSRTELGDVVRFSQHTVASIELGRRMPDKDFVERAEGVLGNTNALRKAARHLTRRPGLAAWFREWARLEKIAATLGTYECRLVPGLLQTEAYARAAFENRIPPLSDEQMEAQVAARMERQRLLNERPNTEFSFIMEEHILRRGLGGFEVTVGQLDRILDLATLRNTSIQVMPTCSRRHAGLDGPLSLLETTDGRRLAYSEGQENGRLIASPKEAAILHQRYATPRSQALSPEDSVGLMERIRGAL</sequence>
<dbReference type="Gene3D" id="1.10.260.40">
    <property type="entry name" value="lambda repressor-like DNA-binding domains"/>
    <property type="match status" value="1"/>
</dbReference>
<proteinExistence type="predicted"/>
<feature type="region of interest" description="Disordered" evidence="1">
    <location>
        <begin position="1"/>
        <end position="25"/>
    </location>
</feature>
<dbReference type="EMBL" id="LGUT01002248">
    <property type="protein sequence ID" value="KOG87417.1"/>
    <property type="molecule type" value="Genomic_DNA"/>
</dbReference>
<dbReference type="GO" id="GO:0003677">
    <property type="term" value="F:DNA binding"/>
    <property type="evidence" value="ECO:0007669"/>
    <property type="project" value="UniProtKB-KW"/>
</dbReference>
<gene>
    <name evidence="3" type="ORF">ADK38_25560</name>
</gene>
<evidence type="ECO:0000313" key="3">
    <source>
        <dbReference type="EMBL" id="KOG87417.1"/>
    </source>
</evidence>
<evidence type="ECO:0000259" key="2">
    <source>
        <dbReference type="PROSITE" id="PS50943"/>
    </source>
</evidence>
<protein>
    <submittedName>
        <fullName evidence="3">DNA-binding protein</fullName>
    </submittedName>
</protein>
<dbReference type="RefSeq" id="WP_030877016.1">
    <property type="nucleotide sequence ID" value="NZ_JBIRHZ010000008.1"/>
</dbReference>
<evidence type="ECO:0000313" key="4">
    <source>
        <dbReference type="Proteomes" id="UP000037020"/>
    </source>
</evidence>
<keyword evidence="3" id="KW-0238">DNA-binding</keyword>
<feature type="compositionally biased region" description="Acidic residues" evidence="1">
    <location>
        <begin position="1"/>
        <end position="10"/>
    </location>
</feature>
<keyword evidence="4" id="KW-1185">Reference proteome</keyword>
<dbReference type="PROSITE" id="PS50943">
    <property type="entry name" value="HTH_CROC1"/>
    <property type="match status" value="1"/>
</dbReference>
<dbReference type="CDD" id="cd00093">
    <property type="entry name" value="HTH_XRE"/>
    <property type="match status" value="1"/>
</dbReference>
<dbReference type="SUPFAM" id="SSF47413">
    <property type="entry name" value="lambda repressor-like DNA-binding domains"/>
    <property type="match status" value="1"/>
</dbReference>
<dbReference type="InterPro" id="IPR010982">
    <property type="entry name" value="Lambda_DNA-bd_dom_sf"/>
</dbReference>
<dbReference type="Pfam" id="PF13560">
    <property type="entry name" value="HTH_31"/>
    <property type="match status" value="1"/>
</dbReference>
<accession>A0ABR5J1X5</accession>
<dbReference type="InterPro" id="IPR001387">
    <property type="entry name" value="Cro/C1-type_HTH"/>
</dbReference>
<feature type="compositionally biased region" description="Basic and acidic residues" evidence="1">
    <location>
        <begin position="11"/>
        <end position="21"/>
    </location>
</feature>
<dbReference type="SMART" id="SM00530">
    <property type="entry name" value="HTH_XRE"/>
    <property type="match status" value="1"/>
</dbReference>
<comment type="caution">
    <text evidence="3">The sequence shown here is derived from an EMBL/GenBank/DDBJ whole genome shotgun (WGS) entry which is preliminary data.</text>
</comment>
<dbReference type="Proteomes" id="UP000037020">
    <property type="component" value="Unassembled WGS sequence"/>
</dbReference>
<evidence type="ECO:0000256" key="1">
    <source>
        <dbReference type="SAM" id="MobiDB-lite"/>
    </source>
</evidence>